<comment type="caution">
    <text evidence="9">The sequence shown here is derived from an EMBL/GenBank/DDBJ whole genome shotgun (WGS) entry which is preliminary data.</text>
</comment>
<sequence>MAEINTPNAAGGKAGARRSKKLSTKVDLTPMVDLGFLLITFFIFTTTMSESKAMKLIMPDDSDPKKDMTLGRSNALTVIPLADNKVFYYHGELNDALKSNGWGVTNYSEMDGLGKIVRNKQAALDKITPGKRKDLMLMIKPSPESNYQNVVNALDEAMINDVKRYAILDITPEEKEVAAAKSLTVH</sequence>
<comment type="similarity">
    <text evidence="2 7">Belongs to the ExbD/TolR family.</text>
</comment>
<evidence type="ECO:0000256" key="6">
    <source>
        <dbReference type="ARBA" id="ARBA00023136"/>
    </source>
</evidence>
<accession>A0A1V9EWJ4</accession>
<keyword evidence="3" id="KW-1003">Cell membrane</keyword>
<gene>
    <name evidence="9" type="ORF">A4H97_01370</name>
</gene>
<reference evidence="10" key="1">
    <citation type="submission" date="2016-04" db="EMBL/GenBank/DDBJ databases">
        <authorList>
            <person name="Chen L."/>
            <person name="Zhuang W."/>
            <person name="Wang G."/>
        </authorList>
    </citation>
    <scope>NUCLEOTIDE SEQUENCE [LARGE SCALE GENOMIC DNA]</scope>
    <source>
        <strain evidence="10">17621</strain>
    </source>
</reference>
<keyword evidence="6 8" id="KW-0472">Membrane</keyword>
<evidence type="ECO:0000256" key="5">
    <source>
        <dbReference type="ARBA" id="ARBA00022989"/>
    </source>
</evidence>
<keyword evidence="10" id="KW-1185">Reference proteome</keyword>
<dbReference type="AlphaFoldDB" id="A0A1V9EWJ4"/>
<keyword evidence="7" id="KW-0653">Protein transport</keyword>
<keyword evidence="7" id="KW-0813">Transport</keyword>
<organism evidence="9 10">
    <name type="scientific">Niastella yeongjuensis</name>
    <dbReference type="NCBI Taxonomy" id="354355"/>
    <lineage>
        <taxon>Bacteria</taxon>
        <taxon>Pseudomonadati</taxon>
        <taxon>Bacteroidota</taxon>
        <taxon>Chitinophagia</taxon>
        <taxon>Chitinophagales</taxon>
        <taxon>Chitinophagaceae</taxon>
        <taxon>Niastella</taxon>
    </lineage>
</organism>
<dbReference type="OrthoDB" id="952702at2"/>
<comment type="subcellular location">
    <subcellularLocation>
        <location evidence="1">Cell membrane</location>
        <topology evidence="1">Single-pass membrane protein</topology>
    </subcellularLocation>
    <subcellularLocation>
        <location evidence="7">Cell membrane</location>
        <topology evidence="7">Single-pass type II membrane protein</topology>
    </subcellularLocation>
</comment>
<keyword evidence="5 8" id="KW-1133">Transmembrane helix</keyword>
<evidence type="ECO:0000256" key="4">
    <source>
        <dbReference type="ARBA" id="ARBA00022692"/>
    </source>
</evidence>
<dbReference type="GO" id="GO:0005886">
    <property type="term" value="C:plasma membrane"/>
    <property type="evidence" value="ECO:0007669"/>
    <property type="project" value="UniProtKB-SubCell"/>
</dbReference>
<evidence type="ECO:0000313" key="10">
    <source>
        <dbReference type="Proteomes" id="UP000192610"/>
    </source>
</evidence>
<evidence type="ECO:0000256" key="3">
    <source>
        <dbReference type="ARBA" id="ARBA00022475"/>
    </source>
</evidence>
<dbReference type="GO" id="GO:0015031">
    <property type="term" value="P:protein transport"/>
    <property type="evidence" value="ECO:0007669"/>
    <property type="project" value="UniProtKB-KW"/>
</dbReference>
<protein>
    <recommendedName>
        <fullName evidence="11">Biopolymer transporter ExbD</fullName>
    </recommendedName>
</protein>
<dbReference type="GO" id="GO:0022857">
    <property type="term" value="F:transmembrane transporter activity"/>
    <property type="evidence" value="ECO:0007669"/>
    <property type="project" value="InterPro"/>
</dbReference>
<evidence type="ECO:0000256" key="7">
    <source>
        <dbReference type="RuleBase" id="RU003879"/>
    </source>
</evidence>
<dbReference type="Proteomes" id="UP000192610">
    <property type="component" value="Unassembled WGS sequence"/>
</dbReference>
<evidence type="ECO:0000256" key="1">
    <source>
        <dbReference type="ARBA" id="ARBA00004162"/>
    </source>
</evidence>
<dbReference type="Pfam" id="PF02472">
    <property type="entry name" value="ExbD"/>
    <property type="match status" value="1"/>
</dbReference>
<evidence type="ECO:0000313" key="9">
    <source>
        <dbReference type="EMBL" id="OQP50516.1"/>
    </source>
</evidence>
<feature type="transmembrane region" description="Helical" evidence="8">
    <location>
        <begin position="28"/>
        <end position="48"/>
    </location>
</feature>
<evidence type="ECO:0000256" key="2">
    <source>
        <dbReference type="ARBA" id="ARBA00005811"/>
    </source>
</evidence>
<dbReference type="PANTHER" id="PTHR30558:SF3">
    <property type="entry name" value="BIOPOLYMER TRANSPORT PROTEIN EXBD-RELATED"/>
    <property type="match status" value="1"/>
</dbReference>
<proteinExistence type="inferred from homology"/>
<name>A0A1V9EWJ4_9BACT</name>
<evidence type="ECO:0008006" key="11">
    <source>
        <dbReference type="Google" id="ProtNLM"/>
    </source>
</evidence>
<dbReference type="PANTHER" id="PTHR30558">
    <property type="entry name" value="EXBD MEMBRANE COMPONENT OF PMF-DRIVEN MACROMOLECULE IMPORT SYSTEM"/>
    <property type="match status" value="1"/>
</dbReference>
<dbReference type="STRING" id="354355.SAMN05660816_00671"/>
<dbReference type="InterPro" id="IPR003400">
    <property type="entry name" value="ExbD"/>
</dbReference>
<evidence type="ECO:0000256" key="8">
    <source>
        <dbReference type="SAM" id="Phobius"/>
    </source>
</evidence>
<dbReference type="EMBL" id="LVXG01000012">
    <property type="protein sequence ID" value="OQP50516.1"/>
    <property type="molecule type" value="Genomic_DNA"/>
</dbReference>
<keyword evidence="4 7" id="KW-0812">Transmembrane</keyword>
<dbReference type="RefSeq" id="WP_081198849.1">
    <property type="nucleotide sequence ID" value="NZ_FOCZ01000001.1"/>
</dbReference>